<proteinExistence type="inferred from homology"/>
<comment type="subcellular location">
    <subcellularLocation>
        <location evidence="1">Membrane</location>
        <topology evidence="1">Single-pass membrane protein</topology>
    </subcellularLocation>
</comment>
<dbReference type="Pfam" id="PF16016">
    <property type="entry name" value="VASt"/>
    <property type="match status" value="1"/>
</dbReference>
<evidence type="ECO:0000256" key="4">
    <source>
        <dbReference type="ARBA" id="ARBA00022989"/>
    </source>
</evidence>
<keyword evidence="5 7" id="KW-0472">Membrane</keyword>
<dbReference type="EMBL" id="BAABUK010000022">
    <property type="protein sequence ID" value="GAA5814628.1"/>
    <property type="molecule type" value="Genomic_DNA"/>
</dbReference>
<evidence type="ECO:0000256" key="3">
    <source>
        <dbReference type="ARBA" id="ARBA00022692"/>
    </source>
</evidence>
<keyword evidence="4 7" id="KW-1133">Transmembrane helix</keyword>
<dbReference type="InterPro" id="IPR011993">
    <property type="entry name" value="PH-like_dom_sf"/>
</dbReference>
<dbReference type="PANTHER" id="PTHR23319">
    <property type="entry name" value="GRAM DOMAIN CONTAINING 1B, ISOFORM E"/>
    <property type="match status" value="1"/>
</dbReference>
<feature type="compositionally biased region" description="Polar residues" evidence="6">
    <location>
        <begin position="1"/>
        <end position="12"/>
    </location>
</feature>
<evidence type="ECO:0000313" key="10">
    <source>
        <dbReference type="Proteomes" id="UP001473302"/>
    </source>
</evidence>
<dbReference type="CDD" id="cd13220">
    <property type="entry name" value="PH-GRAM_GRAMDC"/>
    <property type="match status" value="1"/>
</dbReference>
<feature type="region of interest" description="Disordered" evidence="6">
    <location>
        <begin position="133"/>
        <end position="153"/>
    </location>
</feature>
<feature type="region of interest" description="Disordered" evidence="6">
    <location>
        <begin position="314"/>
        <end position="333"/>
    </location>
</feature>
<feature type="region of interest" description="Disordered" evidence="6">
    <location>
        <begin position="362"/>
        <end position="389"/>
    </location>
</feature>
<evidence type="ECO:0000256" key="5">
    <source>
        <dbReference type="ARBA" id="ARBA00023136"/>
    </source>
</evidence>
<feature type="region of interest" description="Disordered" evidence="6">
    <location>
        <begin position="1"/>
        <end position="27"/>
    </location>
</feature>
<dbReference type="InterPro" id="IPR004182">
    <property type="entry name" value="GRAM"/>
</dbReference>
<dbReference type="Pfam" id="PF02893">
    <property type="entry name" value="GRAM"/>
    <property type="match status" value="1"/>
</dbReference>
<evidence type="ECO:0000313" key="9">
    <source>
        <dbReference type="EMBL" id="GAA5814628.1"/>
    </source>
</evidence>
<dbReference type="Proteomes" id="UP001473302">
    <property type="component" value="Unassembled WGS sequence"/>
</dbReference>
<evidence type="ECO:0000256" key="2">
    <source>
        <dbReference type="ARBA" id="ARBA00006582"/>
    </source>
</evidence>
<protein>
    <recommendedName>
        <fullName evidence="8">VASt domain-containing protein</fullName>
    </recommendedName>
</protein>
<dbReference type="SMART" id="SM00568">
    <property type="entry name" value="GRAM"/>
    <property type="match status" value="1"/>
</dbReference>
<feature type="transmembrane region" description="Helical" evidence="7">
    <location>
        <begin position="627"/>
        <end position="647"/>
    </location>
</feature>
<organism evidence="9 10">
    <name type="scientific">Mucor flavus</name>
    <dbReference type="NCBI Taxonomy" id="439312"/>
    <lineage>
        <taxon>Eukaryota</taxon>
        <taxon>Fungi</taxon>
        <taxon>Fungi incertae sedis</taxon>
        <taxon>Mucoromycota</taxon>
        <taxon>Mucoromycotina</taxon>
        <taxon>Mucoromycetes</taxon>
        <taxon>Mucorales</taxon>
        <taxon>Mucorineae</taxon>
        <taxon>Mucoraceae</taxon>
        <taxon>Mucor</taxon>
    </lineage>
</organism>
<dbReference type="InterPro" id="IPR051482">
    <property type="entry name" value="Cholesterol_transport"/>
</dbReference>
<dbReference type="PROSITE" id="PS51778">
    <property type="entry name" value="VAST"/>
    <property type="match status" value="1"/>
</dbReference>
<evidence type="ECO:0000256" key="1">
    <source>
        <dbReference type="ARBA" id="ARBA00004167"/>
    </source>
</evidence>
<evidence type="ECO:0000256" key="6">
    <source>
        <dbReference type="SAM" id="MobiDB-lite"/>
    </source>
</evidence>
<comment type="caution">
    <text evidence="9">The sequence shown here is derived from an EMBL/GenBank/DDBJ whole genome shotgun (WGS) entry which is preliminary data.</text>
</comment>
<gene>
    <name evidence="9" type="ORF">MFLAVUS_008127</name>
</gene>
<comment type="similarity">
    <text evidence="2">Belongs to the YSP2 family.</text>
</comment>
<accession>A0ABP9Z6A9</accession>
<keyword evidence="10" id="KW-1185">Reference proteome</keyword>
<evidence type="ECO:0000259" key="8">
    <source>
        <dbReference type="PROSITE" id="PS51778"/>
    </source>
</evidence>
<dbReference type="InterPro" id="IPR031968">
    <property type="entry name" value="VASt"/>
</dbReference>
<feature type="domain" description="VASt" evidence="8">
    <location>
        <begin position="429"/>
        <end position="602"/>
    </location>
</feature>
<name>A0ABP9Z6A9_9FUNG</name>
<sequence length="703" mass="79564">MSDKNLTLPSSHSLHRQANDSGLISSTTSLTPVRRRFSAAKMLNKAKDSTISLVKRHSLESKRSPDENLAVRPGLEEDKRSSSLTSLEQLRVPSSNESLQNDDSNISKILSNRKKHYSLPIKRPFTIKKDSADSSLSSFTTTSSNNTTAPATATESSAAAAAAAEADILSGTERPGSFATACDFRLAKDKRNEEFHALFKSVRENDLLIQDYKCALSKEILLQGHLFISEHHVCFKSNIFGWVTNLVINFDEITHVEKKMTARIIPNGITMETSTSKHVFASFLLRDQAYDQIVKIWDLSKKVNSVIPTSFDEDDNNSLYGDTEDEDSLDSDDSAILLSNPSSLAQDKKELTIPVASVKPALTPDSTTVKDTPTTKLRPRSVSDSNYRGRRELSIQPESSLKREITFPSTVTPIKKTRVCPCTVQGEQYSRIAINETFPGNVEAMFKLLFDSSFVKGFLERYENFENVQTSVWQHGAREVVGQRRIKSTTSGTKVVKTLFQEKRIHRKYPYYACITTKKSMPDMPMGAVYNIQLRTCITRVSKDKVHLLVTFQIVFSKSGLVSSIIEKNAADDQIRLYSHLNSILNKPNLVQELVDNVQLLQDLDLNDKHIPKQIAETDSKKDRKPFIIVIYVCFFLILLTHCIMALRLKNISRHLASVQHEPRYKDLHWVDQNMDRIHHQLNQVQGETREYRQRIQKLNILQ</sequence>
<dbReference type="Gene3D" id="2.30.29.30">
    <property type="entry name" value="Pleckstrin-homology domain (PH domain)/Phosphotyrosine-binding domain (PTB)"/>
    <property type="match status" value="1"/>
</dbReference>
<dbReference type="PANTHER" id="PTHR23319:SF4">
    <property type="entry name" value="GRAM DOMAIN CONTAINING 1B, ISOFORM E"/>
    <property type="match status" value="1"/>
</dbReference>
<feature type="region of interest" description="Disordered" evidence="6">
    <location>
        <begin position="58"/>
        <end position="105"/>
    </location>
</feature>
<evidence type="ECO:0000256" key="7">
    <source>
        <dbReference type="SAM" id="Phobius"/>
    </source>
</evidence>
<feature type="compositionally biased region" description="Polar residues" evidence="6">
    <location>
        <begin position="82"/>
        <end position="105"/>
    </location>
</feature>
<feature type="compositionally biased region" description="Polar residues" evidence="6">
    <location>
        <begin position="364"/>
        <end position="375"/>
    </location>
</feature>
<reference evidence="9 10" key="1">
    <citation type="submission" date="2024-04" db="EMBL/GenBank/DDBJ databases">
        <title>genome sequences of Mucor flavus KT1a and Helicostylum pulchrum KT1b strains isolated from the surface of a dry-aged beef.</title>
        <authorList>
            <person name="Toyotome T."/>
            <person name="Hosono M."/>
            <person name="Torimaru M."/>
            <person name="Fukuda K."/>
            <person name="Mikami N."/>
        </authorList>
    </citation>
    <scope>NUCLEOTIDE SEQUENCE [LARGE SCALE GENOMIC DNA]</scope>
    <source>
        <strain evidence="9 10">KT1a</strain>
    </source>
</reference>
<keyword evidence="3 7" id="KW-0812">Transmembrane</keyword>